<keyword evidence="2" id="KW-1185">Reference proteome</keyword>
<proteinExistence type="predicted"/>
<dbReference type="AlphaFoldDB" id="A0A857J7G1"/>
<reference evidence="1 2" key="1">
    <citation type="submission" date="2020-01" db="EMBL/GenBank/DDBJ databases">
        <title>Genome sequencing of strain KACC 21265.</title>
        <authorList>
            <person name="Heo J."/>
            <person name="Kim S.-J."/>
            <person name="Kim J.-S."/>
            <person name="Hong S.-B."/>
            <person name="Kwon S.-W."/>
        </authorList>
    </citation>
    <scope>NUCLEOTIDE SEQUENCE [LARGE SCALE GENOMIC DNA]</scope>
    <source>
        <strain evidence="1 2">KACC 21265</strain>
    </source>
</reference>
<gene>
    <name evidence="1" type="ORF">GT347_12325</name>
</gene>
<protein>
    <submittedName>
        <fullName evidence="1">Uncharacterized protein</fullName>
    </submittedName>
</protein>
<dbReference type="KEGG" id="xyk:GT347_12325"/>
<evidence type="ECO:0000313" key="1">
    <source>
        <dbReference type="EMBL" id="QHI98708.1"/>
    </source>
</evidence>
<dbReference type="Proteomes" id="UP000464787">
    <property type="component" value="Chromosome"/>
</dbReference>
<evidence type="ECO:0000313" key="2">
    <source>
        <dbReference type="Proteomes" id="UP000464787"/>
    </source>
</evidence>
<name>A0A857J7G1_9BURK</name>
<organism evidence="1 2">
    <name type="scientific">Xylophilus rhododendri</name>
    <dbReference type="NCBI Taxonomy" id="2697032"/>
    <lineage>
        <taxon>Bacteria</taxon>
        <taxon>Pseudomonadati</taxon>
        <taxon>Pseudomonadota</taxon>
        <taxon>Betaproteobacteria</taxon>
        <taxon>Burkholderiales</taxon>
        <taxon>Xylophilus</taxon>
    </lineage>
</organism>
<dbReference type="EMBL" id="CP047650">
    <property type="protein sequence ID" value="QHI98708.1"/>
    <property type="molecule type" value="Genomic_DNA"/>
</dbReference>
<sequence length="404" mass="44096">MPNHGRDLPPGGGETIRIDPQAATLQIGERRQDASASAADFQATVFAGKHQDMALHMARMVQIRGPGNTDSLGDYLDPLTGAQYHVKLVEAPGKARNEVMMGELARIFGLHVPQTQVVVHQGRNCVASALIEGLRTAGQLFPDCAIDIDQLLRIPEECPEIGLAYVVAVLLNVRDIIGPVCDNLGFLVLPDGRLQPYFLNFGGSGGYRARRGRKEFNEKAEEFFSLANPLLAAGPKGMIFGRTPRAMLHESLRRIQAVPDADIQAVIARHIEDPAAARQLFELLIRRRDAIAGYLERDLPTHFQSIVDNTAEFGIDCAFIGLATERLPVAELRKALEDDLRQAIGPALADYKERNFRLLATFEGQWRYGDGVEAMAQALLAEPARRYAEALEAQAASSCASAGP</sequence>
<accession>A0A857J7G1</accession>